<evidence type="ECO:0000313" key="1">
    <source>
        <dbReference type="EMBL" id="MPL79082.1"/>
    </source>
</evidence>
<protein>
    <submittedName>
        <fullName evidence="1">Uncharacterized protein</fullName>
    </submittedName>
</protein>
<dbReference type="EMBL" id="VSSQ01000123">
    <property type="protein sequence ID" value="MPL79082.1"/>
    <property type="molecule type" value="Genomic_DNA"/>
</dbReference>
<proteinExistence type="predicted"/>
<dbReference type="AlphaFoldDB" id="A0A644UJQ5"/>
<organism evidence="1">
    <name type="scientific">bioreactor metagenome</name>
    <dbReference type="NCBI Taxonomy" id="1076179"/>
    <lineage>
        <taxon>unclassified sequences</taxon>
        <taxon>metagenomes</taxon>
        <taxon>ecological metagenomes</taxon>
    </lineage>
</organism>
<dbReference type="Pfam" id="PF13376">
    <property type="entry name" value="OmdA"/>
    <property type="match status" value="1"/>
</dbReference>
<name>A0A644UJQ5_9ZZZZ</name>
<reference evidence="1" key="1">
    <citation type="submission" date="2019-08" db="EMBL/GenBank/DDBJ databases">
        <authorList>
            <person name="Kucharzyk K."/>
            <person name="Murdoch R.W."/>
            <person name="Higgins S."/>
            <person name="Loffler F."/>
        </authorList>
    </citation>
    <scope>NUCLEOTIDE SEQUENCE</scope>
</reference>
<gene>
    <name evidence="1" type="ORF">SDC9_24957</name>
</gene>
<accession>A0A644UJQ5</accession>
<sequence>MILFVKQTHGNALKGDIRNMKPVPGTGSEQPDMTIETTYFEHRDDWRKWLSDNFETAREVWFVFPHKSSGKKSITYNDAVEEALCFGWIDSTIKSLDKEHKIQRFTPRKPKSPYSQANKERLRWLLENNLTHPKLVDKIRNVLSEPFVFPDNILNKLQADPTVWNNYQQFSDTYKRIRIAYIQAAEIRPEEFEKRLNNFINKTKENKIMSGFGGIDKYY</sequence>
<comment type="caution">
    <text evidence="1">The sequence shown here is derived from an EMBL/GenBank/DDBJ whole genome shotgun (WGS) entry which is preliminary data.</text>
</comment>